<feature type="domain" description="FAD-binding FR-type" evidence="7">
    <location>
        <begin position="196"/>
        <end position="303"/>
    </location>
</feature>
<accession>A0ABP9ZW10</accession>
<name>A0ABP9ZW10_9GAMM</name>
<dbReference type="Gene3D" id="3.40.50.360">
    <property type="match status" value="1"/>
</dbReference>
<dbReference type="InterPro" id="IPR017927">
    <property type="entry name" value="FAD-bd_FR_type"/>
</dbReference>
<keyword evidence="3" id="KW-0813">Transport</keyword>
<dbReference type="InterPro" id="IPR001709">
    <property type="entry name" value="Flavoprot_Pyr_Nucl_cyt_Rdtase"/>
</dbReference>
<dbReference type="InterPro" id="IPR008254">
    <property type="entry name" value="Flavodoxin/NO_synth"/>
</dbReference>
<evidence type="ECO:0000256" key="2">
    <source>
        <dbReference type="ARBA" id="ARBA00022643"/>
    </source>
</evidence>
<dbReference type="InterPro" id="IPR039261">
    <property type="entry name" value="FNR_nucleotide-bd"/>
</dbReference>
<dbReference type="PANTHER" id="PTHR19384">
    <property type="entry name" value="NITRIC OXIDE SYNTHASE-RELATED"/>
    <property type="match status" value="1"/>
</dbReference>
<dbReference type="CDD" id="cd06200">
    <property type="entry name" value="SiR_like1"/>
    <property type="match status" value="1"/>
</dbReference>
<dbReference type="Pfam" id="PF00258">
    <property type="entry name" value="Flavodoxin_1"/>
    <property type="match status" value="1"/>
</dbReference>
<organism evidence="8 9">
    <name type="scientific">Thalassolituus maritimus</name>
    <dbReference type="NCBI Taxonomy" id="484498"/>
    <lineage>
        <taxon>Bacteria</taxon>
        <taxon>Pseudomonadati</taxon>
        <taxon>Pseudomonadota</taxon>
        <taxon>Gammaproteobacteria</taxon>
        <taxon>Oceanospirillales</taxon>
        <taxon>Oceanospirillaceae</taxon>
        <taxon>Thalassolituus</taxon>
    </lineage>
</organism>
<dbReference type="InterPro" id="IPR017938">
    <property type="entry name" value="Riboflavin_synthase-like_b-brl"/>
</dbReference>
<sequence length="464" mass="51064">MLSAVPLIQAGALVLVWILFTLWCFRKVLTRARASAQQSSATLLVAYASEGGAAESIAQRLTESLYQQGREAQLLTLNQVTSARLIKAKTLLVVTSTYGAGEAPDNGRFFLPELTSNSPELSNLSYSILGLGDTEYEHFCGFALALNTALEKCGATTLAPLVEVDKLHPVAIDLWLDQLIEHGLLTRRPVLDSQTQRIHSARLIGRRHLNPGSPGAPIFEVNFAPHDAFEWRAGDIAQLHLDGQMREYSIASTKSEGVLKFLVREQTSATGELGLGSGWLCKHAELQSESQFSVRSNPSFHCPDHRPDHSSDDCPDAAQKLILIGNGSGLAGLRAHLKERESNKQHDNWLIYGERSPHTDRHWDETLSDWLEVGHLTHLDRSFSRAGDTDLSSVIGNAYPGYVQNVVDYQAERLVQWLSEGAIIMVCGSRDGMASDLDQRLQTLLGAEAVAQLSADGRYRRDVY</sequence>
<dbReference type="SUPFAM" id="SSF52343">
    <property type="entry name" value="Ferredoxin reductase-like, C-terminal NADP-linked domain"/>
    <property type="match status" value="1"/>
</dbReference>
<dbReference type="Gene3D" id="2.40.30.10">
    <property type="entry name" value="Translation factors"/>
    <property type="match status" value="1"/>
</dbReference>
<keyword evidence="1" id="KW-0285">Flavoprotein</keyword>
<evidence type="ECO:0000259" key="7">
    <source>
        <dbReference type="PROSITE" id="PS51384"/>
    </source>
</evidence>
<keyword evidence="2" id="KW-0288">FMN</keyword>
<proteinExistence type="predicted"/>
<dbReference type="EMBL" id="BAABWH010000001">
    <property type="protein sequence ID" value="GAA6144315.1"/>
    <property type="molecule type" value="Genomic_DNA"/>
</dbReference>
<evidence type="ECO:0000259" key="6">
    <source>
        <dbReference type="PROSITE" id="PS50902"/>
    </source>
</evidence>
<dbReference type="SUPFAM" id="SSF52218">
    <property type="entry name" value="Flavoproteins"/>
    <property type="match status" value="1"/>
</dbReference>
<feature type="domain" description="Flavodoxin-like" evidence="6">
    <location>
        <begin position="43"/>
        <end position="180"/>
    </location>
</feature>
<dbReference type="InterPro" id="IPR001094">
    <property type="entry name" value="Flavdoxin-like"/>
</dbReference>
<keyword evidence="5" id="KW-1133">Transmembrane helix</keyword>
<dbReference type="InterPro" id="IPR029039">
    <property type="entry name" value="Flavoprotein-like_sf"/>
</dbReference>
<dbReference type="SUPFAM" id="SSF63380">
    <property type="entry name" value="Riboflavin synthase domain-like"/>
    <property type="match status" value="1"/>
</dbReference>
<reference evidence="8 9" key="1">
    <citation type="submission" date="2024-04" db="EMBL/GenBank/DDBJ databases">
        <title>Draft genome sequence of Thalassolituus maritimus NBRC 116585.</title>
        <authorList>
            <person name="Miyakawa T."/>
            <person name="Kusuya Y."/>
            <person name="Miura T."/>
        </authorList>
    </citation>
    <scope>NUCLEOTIDE SEQUENCE [LARGE SCALE GENOMIC DNA]</scope>
    <source>
        <strain evidence="8 9">5NW40-0001</strain>
    </source>
</reference>
<evidence type="ECO:0000256" key="3">
    <source>
        <dbReference type="ARBA" id="ARBA00022982"/>
    </source>
</evidence>
<evidence type="ECO:0000256" key="5">
    <source>
        <dbReference type="SAM" id="Phobius"/>
    </source>
</evidence>
<evidence type="ECO:0000256" key="1">
    <source>
        <dbReference type="ARBA" id="ARBA00022630"/>
    </source>
</evidence>
<evidence type="ECO:0000313" key="8">
    <source>
        <dbReference type="EMBL" id="GAA6144315.1"/>
    </source>
</evidence>
<dbReference type="PRINTS" id="PR00371">
    <property type="entry name" value="FPNCR"/>
</dbReference>
<keyword evidence="9" id="KW-1185">Reference proteome</keyword>
<dbReference type="PROSITE" id="PS51384">
    <property type="entry name" value="FAD_FR"/>
    <property type="match status" value="1"/>
</dbReference>
<evidence type="ECO:0000256" key="4">
    <source>
        <dbReference type="ARBA" id="ARBA00023797"/>
    </source>
</evidence>
<gene>
    <name evidence="8" type="ORF">NBRC116585_04320</name>
</gene>
<protein>
    <recommendedName>
        <fullName evidence="4">NADPH--hemoprotein reductase</fullName>
        <ecNumber evidence="4">1.6.2.4</ecNumber>
    </recommendedName>
</protein>
<dbReference type="Proteomes" id="UP001481413">
    <property type="component" value="Unassembled WGS sequence"/>
</dbReference>
<evidence type="ECO:0000313" key="9">
    <source>
        <dbReference type="Proteomes" id="UP001481413"/>
    </source>
</evidence>
<feature type="transmembrane region" description="Helical" evidence="5">
    <location>
        <begin position="6"/>
        <end position="25"/>
    </location>
</feature>
<keyword evidence="5" id="KW-0812">Transmembrane</keyword>
<keyword evidence="3" id="KW-0249">Electron transport</keyword>
<comment type="caution">
    <text evidence="8">The sequence shown here is derived from an EMBL/GenBank/DDBJ whole genome shotgun (WGS) entry which is preliminary data.</text>
</comment>
<dbReference type="PROSITE" id="PS50902">
    <property type="entry name" value="FLAVODOXIN_LIKE"/>
    <property type="match status" value="1"/>
</dbReference>
<keyword evidence="5" id="KW-0472">Membrane</keyword>
<dbReference type="RefSeq" id="WP_353293247.1">
    <property type="nucleotide sequence ID" value="NZ_BAABWH010000001.1"/>
</dbReference>
<dbReference type="Gene3D" id="3.40.50.80">
    <property type="entry name" value="Nucleotide-binding domain of ferredoxin-NADP reductase (FNR) module"/>
    <property type="match status" value="1"/>
</dbReference>
<dbReference type="PANTHER" id="PTHR19384:SF17">
    <property type="entry name" value="NADPH--CYTOCHROME P450 REDUCTASE"/>
    <property type="match status" value="1"/>
</dbReference>
<dbReference type="EC" id="1.6.2.4" evidence="4"/>
<dbReference type="PRINTS" id="PR00369">
    <property type="entry name" value="FLAVODOXIN"/>
</dbReference>